<feature type="chain" id="PRO_5036803724" evidence="3">
    <location>
        <begin position="17"/>
        <end position="471"/>
    </location>
</feature>
<evidence type="ECO:0000256" key="2">
    <source>
        <dbReference type="SAM" id="MobiDB-lite"/>
    </source>
</evidence>
<accession>A0A914W969</accession>
<organism evidence="5 6">
    <name type="scientific">Plectus sambesii</name>
    <dbReference type="NCBI Taxonomy" id="2011161"/>
    <lineage>
        <taxon>Eukaryota</taxon>
        <taxon>Metazoa</taxon>
        <taxon>Ecdysozoa</taxon>
        <taxon>Nematoda</taxon>
        <taxon>Chromadorea</taxon>
        <taxon>Plectida</taxon>
        <taxon>Plectina</taxon>
        <taxon>Plectoidea</taxon>
        <taxon>Plectidae</taxon>
        <taxon>Plectus</taxon>
    </lineage>
</organism>
<dbReference type="GO" id="GO:0009253">
    <property type="term" value="P:peptidoglycan catabolic process"/>
    <property type="evidence" value="ECO:0007669"/>
    <property type="project" value="InterPro"/>
</dbReference>
<feature type="domain" description="ShKT" evidence="4">
    <location>
        <begin position="147"/>
        <end position="181"/>
    </location>
</feature>
<dbReference type="Pfam" id="PF01549">
    <property type="entry name" value="ShK"/>
    <property type="match status" value="2"/>
</dbReference>
<evidence type="ECO:0000313" key="5">
    <source>
        <dbReference type="Proteomes" id="UP000887566"/>
    </source>
</evidence>
<dbReference type="GO" id="GO:0003796">
    <property type="term" value="F:lysozyme activity"/>
    <property type="evidence" value="ECO:0007669"/>
    <property type="project" value="InterPro"/>
</dbReference>
<dbReference type="Gene3D" id="3.20.20.80">
    <property type="entry name" value="Glycosidases"/>
    <property type="match status" value="1"/>
</dbReference>
<dbReference type="PANTHER" id="PTHR46219">
    <property type="entry name" value="PROTEIN CBG11138"/>
    <property type="match status" value="1"/>
</dbReference>
<evidence type="ECO:0000256" key="1">
    <source>
        <dbReference type="ARBA" id="ARBA00010646"/>
    </source>
</evidence>
<keyword evidence="5" id="KW-1185">Reference proteome</keyword>
<dbReference type="PROSITE" id="PS51904">
    <property type="entry name" value="GLYCOSYL_HYDROL_F25_2"/>
    <property type="match status" value="1"/>
</dbReference>
<evidence type="ECO:0000313" key="6">
    <source>
        <dbReference type="WBParaSite" id="PSAMB.scaffold345size55476.g4836.t1"/>
    </source>
</evidence>
<dbReference type="Gene3D" id="1.10.10.1870">
    <property type="entry name" value="ShTK domain-like"/>
    <property type="match status" value="2"/>
</dbReference>
<feature type="region of interest" description="Disordered" evidence="2">
    <location>
        <begin position="181"/>
        <end position="206"/>
    </location>
</feature>
<dbReference type="InterPro" id="IPR002053">
    <property type="entry name" value="Glyco_hydro_25"/>
</dbReference>
<name>A0A914W969_9BILA</name>
<dbReference type="SMART" id="SM00254">
    <property type="entry name" value="ShKT"/>
    <property type="match status" value="2"/>
</dbReference>
<dbReference type="AlphaFoldDB" id="A0A914W969"/>
<reference evidence="6" key="1">
    <citation type="submission" date="2022-11" db="UniProtKB">
        <authorList>
            <consortium name="WormBaseParasite"/>
        </authorList>
    </citation>
    <scope>IDENTIFICATION</scope>
</reference>
<keyword evidence="3" id="KW-0732">Signal</keyword>
<proteinExistence type="inferred from homology"/>
<comment type="similarity">
    <text evidence="1">Belongs to the glycosyl hydrolase 25 family.</text>
</comment>
<feature type="compositionally biased region" description="Low complexity" evidence="2">
    <location>
        <begin position="243"/>
        <end position="329"/>
    </location>
</feature>
<protein>
    <submittedName>
        <fullName evidence="6">ShKT domain-containing protein</fullName>
    </submittedName>
</protein>
<dbReference type="InterPro" id="IPR003582">
    <property type="entry name" value="ShKT_dom"/>
</dbReference>
<dbReference type="SUPFAM" id="SSF51445">
    <property type="entry name" value="(Trans)glycosidases"/>
    <property type="match status" value="1"/>
</dbReference>
<feature type="region of interest" description="Disordered" evidence="2">
    <location>
        <begin position="239"/>
        <end position="337"/>
    </location>
</feature>
<dbReference type="WBParaSite" id="PSAMB.scaffold345size55476.g4836.t1">
    <property type="protein sequence ID" value="PSAMB.scaffold345size55476.g4836.t1"/>
    <property type="gene ID" value="PSAMB.scaffold345size55476.g4836"/>
</dbReference>
<dbReference type="PANTHER" id="PTHR46219:SF15">
    <property type="entry name" value="SHKT DOMAIN-CONTAINING PROTEIN"/>
    <property type="match status" value="1"/>
</dbReference>
<feature type="signal peptide" evidence="3">
    <location>
        <begin position="1"/>
        <end position="16"/>
    </location>
</feature>
<sequence length="471" mass="45915">MLRVFLCLLIASSSYADLDIGSAVGGVVDKEVSGAVKDGVSGVVGDEIGGQIGNAAGELAGSVVKCYIDGILTTGKGCPDADLEAAAGKAAGDLLGDLGNDLKNAADKEIDKVAGSISNGIGGELGSAVGGAVGDALKDVVKDVAAADKSTDCVTMKSYCKNAFYEKMMAEMCPKTCGASGSAAPAQPAATPAPAPVTSAPAPAAVDKTPQCASMKAYCNNASYKKMMTEQCPKTCGITTPPTSSGSTSTGTSGSSASGSTGTGSSSSGTSGSTSGSGSSSSGTSGSTSGSGSSSSGTSGSTSGSGSSSSGTSGSSSSSSSGSSSSSSGVKQEAPCTNEGGMCKFDTDCSDGTLKSGLCPTQAANVKCCVPKSGSSGSEAPVTAGGYGKGVDVSDLTTVEQFNCLKKEGFNLAIVRVYRNANGGSPDTNALTTMKNAKAAGFYVEIYHFPNPSKNGATQFDEMYNHVTGGG</sequence>
<dbReference type="GO" id="GO:0016998">
    <property type="term" value="P:cell wall macromolecule catabolic process"/>
    <property type="evidence" value="ECO:0007669"/>
    <property type="project" value="InterPro"/>
</dbReference>
<dbReference type="Proteomes" id="UP000887566">
    <property type="component" value="Unplaced"/>
</dbReference>
<feature type="domain" description="ShKT" evidence="4">
    <location>
        <begin position="206"/>
        <end position="240"/>
    </location>
</feature>
<evidence type="ECO:0000256" key="3">
    <source>
        <dbReference type="SAM" id="SignalP"/>
    </source>
</evidence>
<dbReference type="InterPro" id="IPR017853">
    <property type="entry name" value="GH"/>
</dbReference>
<evidence type="ECO:0000259" key="4">
    <source>
        <dbReference type="SMART" id="SM00254"/>
    </source>
</evidence>